<feature type="region of interest" description="Disordered" evidence="1">
    <location>
        <begin position="225"/>
        <end position="263"/>
    </location>
</feature>
<evidence type="ECO:0000313" key="3">
    <source>
        <dbReference type="EMBL" id="GAA1209665.1"/>
    </source>
</evidence>
<protein>
    <submittedName>
        <fullName evidence="3">Cobalt chelatase</fullName>
    </submittedName>
</protein>
<accession>A0ABN1VFV9</accession>
<dbReference type="PANTHER" id="PTHR41248:SF1">
    <property type="entry name" value="NORD PROTEIN"/>
    <property type="match status" value="1"/>
</dbReference>
<dbReference type="InterPro" id="IPR025861">
    <property type="entry name" value="CobT_VWA_dom"/>
</dbReference>
<evidence type="ECO:0000259" key="2">
    <source>
        <dbReference type="Pfam" id="PF11775"/>
    </source>
</evidence>
<sequence length="578" mass="63666">MLPIFDLARSFVDSTANGAREQQHVEERCAAAIRALTGEPELRFRGGRLHRGHTRLAIHAPHLHPGAGDDLGSFRGAADGLALRVRHSDAELHRMLRPTEPIPRLVLDMLEQFRVEALAPEHLPGIVTNLRHRHVAWSRQFHHSGLTETARGLLLYTVAQVCRARVTGQPVVEETRDVIEHTRAALATRMGGSLAGLRRHRHDQHSYAEHARTIADLVGEMLRGADEGGAGAPHRNGSRAGLPLIDDEDDASVPTPSAETGHSRAFTAGEGYRVFTTAHDREQATSSLVRPELLTQYRRQLDRSIAAQGLNLVWLARALEALFSEPAVNGWDGAQEEGRLDGRRLAQLVASPAERRLFRTERTKLVTDCLVTFLVDCSGSMKQHAESVAVLVDVFAHALERIGGTSEILGFTTGAWNGGRAMRDWRRAGRPPHPGRLNERRHLILKGAETSWHRARHNIAALLKTDLYREGADGEAVTWACDRARKQPQNNRFLVVVSDGSPMDSATNLTNDEHYLDQHLTQVVRHEERAGATRIHGLGVGLDLSAHYGRSHALDLSEGVSNGVLAEVVGMLSGGRRR</sequence>
<evidence type="ECO:0000256" key="1">
    <source>
        <dbReference type="SAM" id="MobiDB-lite"/>
    </source>
</evidence>
<dbReference type="EMBL" id="BAAALM010000012">
    <property type="protein sequence ID" value="GAA1209665.1"/>
    <property type="molecule type" value="Genomic_DNA"/>
</dbReference>
<dbReference type="SUPFAM" id="SSF53300">
    <property type="entry name" value="vWA-like"/>
    <property type="match status" value="1"/>
</dbReference>
<keyword evidence="4" id="KW-1185">Reference proteome</keyword>
<comment type="caution">
    <text evidence="3">The sequence shown here is derived from an EMBL/GenBank/DDBJ whole genome shotgun (WGS) entry which is preliminary data.</text>
</comment>
<dbReference type="Proteomes" id="UP001500467">
    <property type="component" value="Unassembled WGS sequence"/>
</dbReference>
<dbReference type="PANTHER" id="PTHR41248">
    <property type="entry name" value="NORD PROTEIN"/>
    <property type="match status" value="1"/>
</dbReference>
<name>A0ABN1VFV9_9PSEU</name>
<organism evidence="3 4">
    <name type="scientific">Prauserella alba</name>
    <dbReference type="NCBI Taxonomy" id="176898"/>
    <lineage>
        <taxon>Bacteria</taxon>
        <taxon>Bacillati</taxon>
        <taxon>Actinomycetota</taxon>
        <taxon>Actinomycetes</taxon>
        <taxon>Pseudonocardiales</taxon>
        <taxon>Pseudonocardiaceae</taxon>
        <taxon>Prauserella</taxon>
    </lineage>
</organism>
<gene>
    <name evidence="3" type="ORF">GCM10009675_32550</name>
</gene>
<dbReference type="Pfam" id="PF06213">
    <property type="entry name" value="CobT"/>
    <property type="match status" value="1"/>
</dbReference>
<dbReference type="InterPro" id="IPR006538">
    <property type="entry name" value="CobT"/>
</dbReference>
<dbReference type="Pfam" id="PF11775">
    <property type="entry name" value="CobT_C"/>
    <property type="match status" value="1"/>
</dbReference>
<dbReference type="InterPro" id="IPR051928">
    <property type="entry name" value="NorD/CobT"/>
</dbReference>
<feature type="domain" description="Cobalamin biosynthesis protein CobT VWA" evidence="2">
    <location>
        <begin position="358"/>
        <end position="554"/>
    </location>
</feature>
<dbReference type="Gene3D" id="3.40.50.410">
    <property type="entry name" value="von Willebrand factor, type A domain"/>
    <property type="match status" value="1"/>
</dbReference>
<proteinExistence type="predicted"/>
<dbReference type="PIRSF" id="PIRSF031715">
    <property type="entry name" value="Cob_chel_CobT"/>
    <property type="match status" value="1"/>
</dbReference>
<evidence type="ECO:0000313" key="4">
    <source>
        <dbReference type="Proteomes" id="UP001500467"/>
    </source>
</evidence>
<dbReference type="InterPro" id="IPR036465">
    <property type="entry name" value="vWFA_dom_sf"/>
</dbReference>
<reference evidence="3 4" key="1">
    <citation type="journal article" date="2019" name="Int. J. Syst. Evol. Microbiol.">
        <title>The Global Catalogue of Microorganisms (GCM) 10K type strain sequencing project: providing services to taxonomists for standard genome sequencing and annotation.</title>
        <authorList>
            <consortium name="The Broad Institute Genomics Platform"/>
            <consortium name="The Broad Institute Genome Sequencing Center for Infectious Disease"/>
            <person name="Wu L."/>
            <person name="Ma J."/>
        </authorList>
    </citation>
    <scope>NUCLEOTIDE SEQUENCE [LARGE SCALE GENOMIC DNA]</scope>
    <source>
        <strain evidence="3 4">JCM 13022</strain>
    </source>
</reference>